<evidence type="ECO:0000313" key="2">
    <source>
        <dbReference type="Proteomes" id="UP000054559"/>
    </source>
</evidence>
<gene>
    <name evidence="1" type="ORF">CISG_06300</name>
</gene>
<accession>A0A0J8QYH7</accession>
<organism evidence="1 2">
    <name type="scientific">Coccidioides immitis RMSCC 3703</name>
    <dbReference type="NCBI Taxonomy" id="454286"/>
    <lineage>
        <taxon>Eukaryota</taxon>
        <taxon>Fungi</taxon>
        <taxon>Dikarya</taxon>
        <taxon>Ascomycota</taxon>
        <taxon>Pezizomycotina</taxon>
        <taxon>Eurotiomycetes</taxon>
        <taxon>Eurotiomycetidae</taxon>
        <taxon>Onygenales</taxon>
        <taxon>Onygenaceae</taxon>
        <taxon>Coccidioides</taxon>
    </lineage>
</organism>
<evidence type="ECO:0000313" key="1">
    <source>
        <dbReference type="EMBL" id="KMU77065.1"/>
    </source>
</evidence>
<dbReference type="Proteomes" id="UP000054559">
    <property type="component" value="Unassembled WGS sequence"/>
</dbReference>
<sequence>MLRLHRQVIAIISMLEDLDPRVSLHPKDLCSVVKTECPTFKHARIYPPKYVETNRAFLSFCAASEPFATETGCYSSDTSTTVSITSICRSPSLAHHCIRSPHSSPPRKTRSEIGIGRCGMQPSSRVWNID</sequence>
<dbReference type="AlphaFoldDB" id="A0A0J8QYH7"/>
<proteinExistence type="predicted"/>
<reference evidence="2" key="1">
    <citation type="journal article" date="2010" name="Genome Res.">
        <title>Population genomic sequencing of Coccidioides fungi reveals recent hybridization and transposon control.</title>
        <authorList>
            <person name="Neafsey D.E."/>
            <person name="Barker B.M."/>
            <person name="Sharpton T.J."/>
            <person name="Stajich J.E."/>
            <person name="Park D.J."/>
            <person name="Whiston E."/>
            <person name="Hung C.-Y."/>
            <person name="McMahan C."/>
            <person name="White J."/>
            <person name="Sykes S."/>
            <person name="Heiman D."/>
            <person name="Young S."/>
            <person name="Zeng Q."/>
            <person name="Abouelleil A."/>
            <person name="Aftuck L."/>
            <person name="Bessette D."/>
            <person name="Brown A."/>
            <person name="FitzGerald M."/>
            <person name="Lui A."/>
            <person name="Macdonald J.P."/>
            <person name="Priest M."/>
            <person name="Orbach M.J."/>
            <person name="Galgiani J.N."/>
            <person name="Kirkland T.N."/>
            <person name="Cole G.T."/>
            <person name="Birren B.W."/>
            <person name="Henn M.R."/>
            <person name="Taylor J.W."/>
            <person name="Rounsley S.D."/>
        </authorList>
    </citation>
    <scope>NUCLEOTIDE SEQUENCE [LARGE SCALE GENOMIC DNA]</scope>
    <source>
        <strain evidence="2">RMSCC 3703</strain>
    </source>
</reference>
<protein>
    <submittedName>
        <fullName evidence="1">Uncharacterized protein</fullName>
    </submittedName>
</protein>
<name>A0A0J8QYH7_COCIT</name>
<dbReference type="EMBL" id="DS268151">
    <property type="protein sequence ID" value="KMU77065.1"/>
    <property type="molecule type" value="Genomic_DNA"/>
</dbReference>